<dbReference type="GO" id="GO:0006006">
    <property type="term" value="P:glucose metabolic process"/>
    <property type="evidence" value="ECO:0007669"/>
    <property type="project" value="TreeGrafter"/>
</dbReference>
<dbReference type="InterPro" id="IPR011013">
    <property type="entry name" value="Gal_mutarotase_sf_dom"/>
</dbReference>
<dbReference type="PANTHER" id="PTHR10091:SF0">
    <property type="entry name" value="GALACTOSE MUTAROTASE"/>
    <property type="match status" value="1"/>
</dbReference>
<dbReference type="RefSeq" id="WP_013018242.1">
    <property type="nucleotide sequence ID" value="NC_013947.1"/>
</dbReference>
<dbReference type="SUPFAM" id="SSF74650">
    <property type="entry name" value="Galactose mutarotase-like"/>
    <property type="match status" value="1"/>
</dbReference>
<dbReference type="Pfam" id="PF01263">
    <property type="entry name" value="Aldose_epim"/>
    <property type="match status" value="1"/>
</dbReference>
<dbReference type="AlphaFoldDB" id="D3Q9I9"/>
<dbReference type="InterPro" id="IPR037480">
    <property type="entry name" value="YihR-like"/>
</dbReference>
<sequence>MSLTGEQFPIAAGGYRATVTEAGAGLRELTFQDQPLILSHGADQTAPAAFGQLLIPWPNRVDHGRYSFDGTAYQLDINEPAYDCAIHGLARWATWAPAEHEADRVRLTHRLLGSPGYPFRLDLDVEYTLDAARGLTVRLTATNSGTRPAPYAHGAHPYLTVGQPIDTCVVRVPADDHLPVDGRMIPYGPPQPVKGTDYDLRDGRLLGDQRIDLAFTGLTRGADGRAWVHLSGENRTTSFWLDRTQPWLEIYTADNVPSTLARQGLGVEPMTSPPNAFATGDDLVRLDPGGTITGCWGIAATA</sequence>
<accession>D3Q9I9</accession>
<dbReference type="HOGENOM" id="CLU_052486_1_1_11"/>
<organism evidence="1 2">
    <name type="scientific">Stackebrandtia nassauensis (strain DSM 44728 / CIP 108903 / NRRL B-16338 / NBRC 102104 / LLR-40K-21)</name>
    <dbReference type="NCBI Taxonomy" id="446470"/>
    <lineage>
        <taxon>Bacteria</taxon>
        <taxon>Bacillati</taxon>
        <taxon>Actinomycetota</taxon>
        <taxon>Actinomycetes</taxon>
        <taxon>Glycomycetales</taxon>
        <taxon>Glycomycetaceae</taxon>
        <taxon>Stackebrandtia</taxon>
    </lineage>
</organism>
<reference evidence="1 2" key="1">
    <citation type="journal article" date="2009" name="Stand. Genomic Sci.">
        <title>Complete genome sequence of Stackebrandtia nassauensis type strain (LLR-40K-21).</title>
        <authorList>
            <person name="Munk C."/>
            <person name="Lapidus A."/>
            <person name="Copeland A."/>
            <person name="Jando M."/>
            <person name="Mayilraj S."/>
            <person name="Glavina Del Rio T."/>
            <person name="Nolan M."/>
            <person name="Chen F."/>
            <person name="Lucas S."/>
            <person name="Tice H."/>
            <person name="Cheng J.F."/>
            <person name="Han C."/>
            <person name="Detter J.C."/>
            <person name="Bruce D."/>
            <person name="Goodwin L."/>
            <person name="Chain P."/>
            <person name="Pitluck S."/>
            <person name="Goker M."/>
            <person name="Ovchinikova G."/>
            <person name="Pati A."/>
            <person name="Ivanova N."/>
            <person name="Mavromatis K."/>
            <person name="Chen A."/>
            <person name="Palaniappan K."/>
            <person name="Land M."/>
            <person name="Hauser L."/>
            <person name="Chang Y.J."/>
            <person name="Jeffries C.D."/>
            <person name="Bristow J."/>
            <person name="Eisen J.A."/>
            <person name="Markowitz V."/>
            <person name="Hugenholtz P."/>
            <person name="Kyrpides N.C."/>
            <person name="Klenk H.P."/>
        </authorList>
    </citation>
    <scope>NUCLEOTIDE SEQUENCE [LARGE SCALE GENOMIC DNA]</scope>
    <source>
        <strain evidence="2">DSM 44728 / CIP 108903 / NRRL B-16338 / NBRC 102104 / LLR-40K-21</strain>
    </source>
</reference>
<dbReference type="Gene3D" id="2.70.98.10">
    <property type="match status" value="1"/>
</dbReference>
<dbReference type="GO" id="GO:0004034">
    <property type="term" value="F:aldose 1-epimerase activity"/>
    <property type="evidence" value="ECO:0007669"/>
    <property type="project" value="TreeGrafter"/>
</dbReference>
<dbReference type="STRING" id="446470.Snas_2997"/>
<dbReference type="GO" id="GO:0033499">
    <property type="term" value="P:galactose catabolic process via UDP-galactose, Leloir pathway"/>
    <property type="evidence" value="ECO:0007669"/>
    <property type="project" value="TreeGrafter"/>
</dbReference>
<dbReference type="CDD" id="cd09022">
    <property type="entry name" value="Aldose_epim_Ec_YihR"/>
    <property type="match status" value="1"/>
</dbReference>
<dbReference type="GO" id="GO:0030246">
    <property type="term" value="F:carbohydrate binding"/>
    <property type="evidence" value="ECO:0007669"/>
    <property type="project" value="InterPro"/>
</dbReference>
<dbReference type="KEGG" id="sna:Snas_2997"/>
<name>D3Q9I9_STANL</name>
<evidence type="ECO:0000313" key="2">
    <source>
        <dbReference type="Proteomes" id="UP000000844"/>
    </source>
</evidence>
<gene>
    <name evidence="1" type="ordered locus">Snas_2997</name>
</gene>
<dbReference type="Proteomes" id="UP000000844">
    <property type="component" value="Chromosome"/>
</dbReference>
<dbReference type="eggNOG" id="COG2017">
    <property type="taxonomic scope" value="Bacteria"/>
</dbReference>
<dbReference type="InterPro" id="IPR008183">
    <property type="entry name" value="Aldose_1/G6P_1-epimerase"/>
</dbReference>
<keyword evidence="2" id="KW-1185">Reference proteome</keyword>
<dbReference type="InterPro" id="IPR014718">
    <property type="entry name" value="GH-type_carb-bd"/>
</dbReference>
<evidence type="ECO:0000313" key="1">
    <source>
        <dbReference type="EMBL" id="ADD42671.1"/>
    </source>
</evidence>
<proteinExistence type="predicted"/>
<dbReference type="EMBL" id="CP001778">
    <property type="protein sequence ID" value="ADD42671.1"/>
    <property type="molecule type" value="Genomic_DNA"/>
</dbReference>
<protein>
    <submittedName>
        <fullName evidence="1">Aldose 1-epimerase</fullName>
    </submittedName>
</protein>
<dbReference type="OrthoDB" id="4739604at2"/>
<dbReference type="PANTHER" id="PTHR10091">
    <property type="entry name" value="ALDOSE-1-EPIMERASE"/>
    <property type="match status" value="1"/>
</dbReference>